<dbReference type="PANTHER" id="PTHR23422:SF9">
    <property type="entry name" value="ZN-DEPENDENT HYDROLASE"/>
    <property type="match status" value="1"/>
</dbReference>
<keyword evidence="1" id="KW-0479">Metal-binding</keyword>
<proteinExistence type="predicted"/>
<reference evidence="4" key="1">
    <citation type="submission" date="2017-09" db="EMBL/GenBank/DDBJ databases">
        <title>Depth-based differentiation of microbial function through sediment-hosted aquifers and enrichment of novel symbionts in the deep terrestrial subsurface.</title>
        <authorList>
            <person name="Probst A.J."/>
            <person name="Ladd B."/>
            <person name="Jarett J.K."/>
            <person name="Geller-Mcgrath D.E."/>
            <person name="Sieber C.M.K."/>
            <person name="Emerson J.B."/>
            <person name="Anantharaman K."/>
            <person name="Thomas B.C."/>
            <person name="Malmstrom R."/>
            <person name="Stieglmeier M."/>
            <person name="Klingl A."/>
            <person name="Woyke T."/>
            <person name="Ryan C.M."/>
            <person name="Banfield J.F."/>
        </authorList>
    </citation>
    <scope>NUCLEOTIDE SEQUENCE [LARGE SCALE GENOMIC DNA]</scope>
</reference>
<comment type="caution">
    <text evidence="3">The sequence shown here is derived from an EMBL/GenBank/DDBJ whole genome shotgun (WGS) entry which is preliminary data.</text>
</comment>
<dbReference type="InterPro" id="IPR039461">
    <property type="entry name" value="Peptidase_M49"/>
</dbReference>
<evidence type="ECO:0000256" key="2">
    <source>
        <dbReference type="ARBA" id="ARBA00022801"/>
    </source>
</evidence>
<dbReference type="Proteomes" id="UP000229756">
    <property type="component" value="Unassembled WGS sequence"/>
</dbReference>
<organism evidence="3 4">
    <name type="scientific">candidate division WWE3 bacterium CG_4_9_14_0_2_um_filter_35_11</name>
    <dbReference type="NCBI Taxonomy" id="1975077"/>
    <lineage>
        <taxon>Bacteria</taxon>
        <taxon>Katanobacteria</taxon>
    </lineage>
</organism>
<name>A0A2M8EMK9_UNCKA</name>
<evidence type="ECO:0000313" key="3">
    <source>
        <dbReference type="EMBL" id="PJC23955.1"/>
    </source>
</evidence>
<dbReference type="EMBL" id="PFSJ01000006">
    <property type="protein sequence ID" value="PJC23955.1"/>
    <property type="molecule type" value="Genomic_DNA"/>
</dbReference>
<dbReference type="PANTHER" id="PTHR23422">
    <property type="entry name" value="DIPEPTIDYL PEPTIDASE III-RELATED"/>
    <property type="match status" value="1"/>
</dbReference>
<dbReference type="GO" id="GO:0046872">
    <property type="term" value="F:metal ion binding"/>
    <property type="evidence" value="ECO:0007669"/>
    <property type="project" value="UniProtKB-KW"/>
</dbReference>
<keyword evidence="2" id="KW-0378">Hydrolase</keyword>
<dbReference type="Gene3D" id="3.30.540.30">
    <property type="match status" value="1"/>
</dbReference>
<dbReference type="GO" id="GO:0008239">
    <property type="term" value="F:dipeptidyl-peptidase activity"/>
    <property type="evidence" value="ECO:0007669"/>
    <property type="project" value="TreeGrafter"/>
</dbReference>
<dbReference type="AlphaFoldDB" id="A0A2M8EMK9"/>
<protein>
    <submittedName>
        <fullName evidence="3">Uncharacterized protein</fullName>
    </submittedName>
</protein>
<accession>A0A2M8EMK9</accession>
<evidence type="ECO:0000313" key="4">
    <source>
        <dbReference type="Proteomes" id="UP000229756"/>
    </source>
</evidence>
<dbReference type="GO" id="GO:0005737">
    <property type="term" value="C:cytoplasm"/>
    <property type="evidence" value="ECO:0007669"/>
    <property type="project" value="TreeGrafter"/>
</dbReference>
<gene>
    <name evidence="3" type="ORF">CO058_00915</name>
</gene>
<sequence length="460" mass="52505">MNYYKEYTDVDLSTLLDWEKDVIEKLKEVVKICGQIYAKQKNSECIGGNFYPCNIQKEQIELASKSDPEILSSYTMVEIGDNGELVAVRYSVKFKKEISRMCQIIEDVAKIYESNDFDLYSVYLKQMSLDLKNDNYEESEKLWLKIDWKVKIDIKFGPIETYQDKLFGIKRAFQANLRITDDVDSNNIGEYIDLAYALAAYSRQNKAESASSQRKVIVRVDRVVAMSGWHADLTPRSSNYPADISQIALGSKILIYTNNILLIQEAISRIISDLFVLTSNDLANNYDLSAVRICTLHEIAETVSKQEHPKDYGNFGQIEDSFTELNADMAGLKIASYQVLKGVFSAGDYKLLIIEFLADALRGWIYGKANAGGLRVFSDTYKVILNYLLQESALKINSDSKLEVDLSGVYTYVDILNKNLHTYLVAQDKESVEKLFSKYSSEDILSKLEKRLEDIVFRKE</sequence>
<evidence type="ECO:0000256" key="1">
    <source>
        <dbReference type="ARBA" id="ARBA00022723"/>
    </source>
</evidence>